<feature type="domain" description="Post-SET" evidence="11">
    <location>
        <begin position="3171"/>
        <end position="3187"/>
    </location>
</feature>
<dbReference type="PROSITE" id="PS00028">
    <property type="entry name" value="ZINC_FINGER_C2H2_1"/>
    <property type="match status" value="5"/>
</dbReference>
<dbReference type="PROSITE" id="PS50867">
    <property type="entry name" value="PRE_SET"/>
    <property type="match status" value="2"/>
</dbReference>
<dbReference type="GO" id="GO:0008270">
    <property type="term" value="F:zinc ion binding"/>
    <property type="evidence" value="ECO:0007669"/>
    <property type="project" value="UniProtKB-KW"/>
</dbReference>
<feature type="region of interest" description="Disordered" evidence="7">
    <location>
        <begin position="2094"/>
        <end position="2122"/>
    </location>
</feature>
<feature type="region of interest" description="Disordered" evidence="7">
    <location>
        <begin position="391"/>
        <end position="438"/>
    </location>
</feature>
<evidence type="ECO:0000259" key="10">
    <source>
        <dbReference type="PROSITE" id="PS50867"/>
    </source>
</evidence>
<dbReference type="PANTHER" id="PTHR47325">
    <property type="entry name" value="HISTONE-LYSINE N-METHYLTRANSFERASE SUVR5"/>
    <property type="match status" value="1"/>
</dbReference>
<feature type="domain" description="Pre-SET" evidence="10">
    <location>
        <begin position="2953"/>
        <end position="3029"/>
    </location>
</feature>
<dbReference type="Proteomes" id="UP000701853">
    <property type="component" value="Chromosome 4"/>
</dbReference>
<dbReference type="Pfam" id="PF05033">
    <property type="entry name" value="Pre-SET"/>
    <property type="match status" value="2"/>
</dbReference>
<sequence>MTLVHNQCLYADYTALEIPYVADSDCAQPTPETTFTYDPESNCLEQMKQVQVADSRMNDLLVTNEGNQTGRQDEGQGTRGELPISEEHHSGSSYYDCQAEGQRLDCGSHDDEYDNLNAQSCCTGPYLTSESSHLLVNTNKSESPSNNREGELSLSEPKWLEHDESAALWVKWRGIWQAGIRCARPDWPLSTLKAKPTHDRKQYFVVFFPHTRNYSWADMIFVRPINEFPQPIAYRSHKVGLKMVRDLTVARRYIQQKLAVGMLNIIDQFHCEALIETARNVVVWKEFAMEASRCNGYSDLGKMLLKLQSMILLRYINADWFQESFHSWVQQCQNAHTAESIELLKEELYNAILWNEVRSLGDAPVQSTIGSEWKTWKHEVMKWFSTSHPVSTAGDVNQRNSGSPSNTNIQVSRKRPKLEVRRADTHASQVQSNGSDQTMAAEIDSDFFSNRDAVDVNLPTPRLCRKEDKREETTPMDRSNNLTDRWDNIVVEARHSEVIHTKNVEITTASEEVNSTSTLHIQSKEVELTPVNEAVARKSMDAGSKNRQCVAFIESKGRQCVRWANEGDVYCCVHLASRFTGSFSKIEVTTPVDTPMCEGTTVLGTRCKHRSLYGSSFCKKHRPKSDANNSCHSPENTRKRKHLEIIPSSETTFCRDIVLVGDNESPLQVEPVSVIEADALHRGNSLIEKPEHSGKDHDGTELMHCIGLYSNNGFDPCQESPKRHSLYCDKHLPSWLKRARNGKSRIVSREVFVDLLKDCDSLVQKLHLHQACELFYKLFKSIFSLRNPVPVDVQLQWALSEASKDYRVGEFLMKLVYNEKERLQSFWGFTGDKGTPSSSFVEEPVPLPLAINDSFDDDKTIKCKMCSVEFLDDQQLGTHWMENHKKEAQRLFEGYACAICLDSFTNKKVLESHVQERHHVQFVEQCMLIRCISCGSHFGNTEELWLDVLSAHPVEFRLSKIAQQHNLSAGEEPPPKLEFGNSVENNSENVDSFQKFTCKYCGLKFDLLPDLGRHHQAAHMGPSLASSRPPKKGVSYYAYKLKSGRLSHPRFKKGLGAVSYRIRNRATATMKKRLQASKLIDAEIISAEPHVMETSNLGRLAEPQCSALAKILFSRTHKKKPRPNNLDILSISRSSCCKVSLKASLEEKYGMLPECLYLKAAKLCSEHNIQVEWHQEKFVCINGCKPAKDSDFLPPLIPLPNGFKGRQSADSLKDVDEELELDECHYIIDSQHFKKGPTRKASVLCDDLSFGKESVPVACVVDEGLFDSLNISGLSFNEQNAGPSMPWENFTYVTSSLLDKSLDLDVESMQLGCTCSNSTCCPESCDHVYLFDNDYEDARDIYGKPMRGRFPYDDKGRIILEEGYLVYECNRMCSCNKACPNRVLQKGVRVKLEVFKTENKGWGIRAGEPILSGTFVCEYVGILGKQEANNRLTRYGGDGCNYMFNVDSHINDMSRLIEGQARYFIDASKYGNVSRFINHSCLPNLVNRQVLVDSMDCHRAHIGLYASQDISVGEELTLDYRYELLPGQGYPCQCGASTSKSAFGQSLPSNFSPFDVPIVVHRFSLAARGSTAGAAMVPGLIAGSAPRNFTPSHDTKSKPTKQFRNIKHRPLHPHLTLAWIELCLDSKVILGDNQCLYAHYTALEIPGCIMEVLPCSGVQYVADSDCAQPSPEATFTYDRESNCLEQKKQVQVADSRMDDLLLTNEGNQEGRQDEGQGTRVELPISEDHHSGSSYYDCQAEGQRLSCGSHDDEYDDLNAQNCCTGPYLTSENSHVLVNTIESESPINNREGELSLSEPKWLEHDESVALWVKWRGKWQAGIRCARADWPLSTLKAKPTHDRKQYFVIFFPHTRNYSWADMLLVRSISEFPQPIAYRSHKVGLKMVRDLTVARRYIQQKLAVGMLNIIDQFHVEALIEAARNVVVWKDFAMEASRCNGYSDLGKMLLKLQTMILPCYINAEWLQESLHSWVQQCQNAHSAESVELLKEELYDAILWNEVKSLGDASVQPTLGSEWKTWKHEVMKWFSMSHPVSSTGDVNQRSSDGLSNTNIQVSRKRAKLEVRRADTHASMVQSNGSDQTMAVEIDSDFFSNRDAVDVNLPTPQHCKKEGEREETTPMDTSNSLTDRWNNIVVEARHPEVIHTKNVEITTASEEVKSTSTLHIQPKEVELTPVNEAVAKKSIDAGSKNRQCIAFIESKGRQCVRWANEGDVYCCVHLASRFTGSFSKIEATPPVDTPMCEGTTVLGTRCKHRSLYGSSFCKKHRPKSDANNSCHSPENTRKRKHLEIIQSSETTLCRDIVLVGDNESPLQVEPVSVIEADALHRGNSLIEKPEHSGKDHDGTELMHCIGLYSNNGFDPCQESPKRHSLYCDKHLPSWLKRARNGKSRIVSREVFVDLLKDCDSLEQKLHLHQACELFYKLFKSILSLRNPVPVDVQLQWALSEASKDFRVGEFLMKLVYSEKERLQSLWGFTGDKGTPSSSFVEEPVPLPLAINDSFDDDKTIKCKMCSVEFLDDQQLGTHWMENHKKEAQRLFRGYACAICLDSFINKKVLESHVQERHHVQFVEQCMLLRCISCGSHFGNTEELWLHVLSTHPVDFRLSKIAQQHNPSASEEPPLKLELGNSASLENNSENVGSVQKFICRFCGLKFDLLPDLGRHHQAAHMGPSLASSRPPKKGVRYYAYKLKSGRLSHPRFKKGLGAVSYRIRNRATATMKKRLQASKLIDAEIISAEPHVMENSNLGRLAEPQCSALAKILFSRTHKTKPRPNNLDILSIARSSCCKVSLKASLEEKYGMLPECLYLKAAKLCSEHNVQVEWHQEKFVCINGCKPAKDPDFLSPLIPLPNGFEGCQSADSLDDADEELELDECHYIIDSQHFKKGPMQKASILCDDLSFGKESVPVACVVDEGLFDSVYISGLSSNEHNARSSMPWENFIYVTNSSLDQSLDLDVESVQLGCTCSNSTCFPETCDHVYLFDNDYEDARDIFGKPMRGRFPYDDKGRIILEEGYLVYECNHKCSCNIACPNRVLQKGVRVKLEVFKTENKGWGVRAGEPILSGTFVCEYVGEILGEQEANNRLTRYGRDGCNYMFNIGSQINDMSRLVEGQARYFIDASKYGNVSRFINHSCSPNLVNHQVLVDSMDCHRAHIGLYASQDISVGEELTFDYRYELLPGQGYPCQCGASTCRGRLY</sequence>
<dbReference type="InterPro" id="IPR001214">
    <property type="entry name" value="SET_dom"/>
</dbReference>
<feature type="region of interest" description="Disordered" evidence="7">
    <location>
        <begin position="64"/>
        <end position="92"/>
    </location>
</feature>
<evidence type="ECO:0000259" key="9">
    <source>
        <dbReference type="PROSITE" id="PS50280"/>
    </source>
</evidence>
<dbReference type="InterPro" id="IPR013087">
    <property type="entry name" value="Znf_C2H2_type"/>
</dbReference>
<dbReference type="PROSITE" id="PS50868">
    <property type="entry name" value="POST_SET"/>
    <property type="match status" value="1"/>
</dbReference>
<dbReference type="GO" id="GO:0005694">
    <property type="term" value="C:chromosome"/>
    <property type="evidence" value="ECO:0007669"/>
    <property type="project" value="UniProtKB-SubCell"/>
</dbReference>
<keyword evidence="13" id="KW-1185">Reference proteome</keyword>
<accession>A0A8J5Z9N1</accession>
<dbReference type="SMART" id="SM00468">
    <property type="entry name" value="PreSET"/>
    <property type="match status" value="2"/>
</dbReference>
<dbReference type="OrthoDB" id="308383at2759"/>
<evidence type="ECO:0000259" key="11">
    <source>
        <dbReference type="PROSITE" id="PS50868"/>
    </source>
</evidence>
<feature type="domain" description="SET" evidence="9">
    <location>
        <begin position="1390"/>
        <end position="1521"/>
    </location>
</feature>
<feature type="domain" description="C2H2-type" evidence="8">
    <location>
        <begin position="895"/>
        <end position="918"/>
    </location>
</feature>
<keyword evidence="6" id="KW-0863">Zinc-finger</keyword>
<keyword evidence="5" id="KW-0949">S-adenosyl-L-methionine</keyword>
<dbReference type="PANTHER" id="PTHR47325:SF1">
    <property type="entry name" value="HISTONE-LYSINE N-METHYLTRANSFERASE SUVR5"/>
    <property type="match status" value="1"/>
</dbReference>
<evidence type="ECO:0000256" key="2">
    <source>
        <dbReference type="ARBA" id="ARBA00022454"/>
    </source>
</evidence>
<dbReference type="InterPro" id="IPR040689">
    <property type="entry name" value="SUVR5_Znf-C2H2_3rpt"/>
</dbReference>
<comment type="subcellular location">
    <subcellularLocation>
        <location evidence="1">Chromosome</location>
    </subcellularLocation>
</comment>
<keyword evidence="2" id="KW-0158">Chromosome</keyword>
<keyword evidence="6" id="KW-0479">Metal-binding</keyword>
<evidence type="ECO:0000256" key="3">
    <source>
        <dbReference type="ARBA" id="ARBA00022603"/>
    </source>
</evidence>
<organism evidence="12 13">
    <name type="scientific">Gossypium anomalum</name>
    <dbReference type="NCBI Taxonomy" id="47600"/>
    <lineage>
        <taxon>Eukaryota</taxon>
        <taxon>Viridiplantae</taxon>
        <taxon>Streptophyta</taxon>
        <taxon>Embryophyta</taxon>
        <taxon>Tracheophyta</taxon>
        <taxon>Spermatophyta</taxon>
        <taxon>Magnoliopsida</taxon>
        <taxon>eudicotyledons</taxon>
        <taxon>Gunneridae</taxon>
        <taxon>Pentapetalae</taxon>
        <taxon>rosids</taxon>
        <taxon>malvids</taxon>
        <taxon>Malvales</taxon>
        <taxon>Malvaceae</taxon>
        <taxon>Malvoideae</taxon>
        <taxon>Gossypium</taxon>
    </lineage>
</organism>
<dbReference type="Pfam" id="PF00856">
    <property type="entry name" value="SET"/>
    <property type="match status" value="2"/>
</dbReference>
<dbReference type="GO" id="GO:0032259">
    <property type="term" value="P:methylation"/>
    <property type="evidence" value="ECO:0007669"/>
    <property type="project" value="UniProtKB-KW"/>
</dbReference>
<evidence type="ECO:0000256" key="1">
    <source>
        <dbReference type="ARBA" id="ARBA00004286"/>
    </source>
</evidence>
<feature type="domain" description="C2H2-type" evidence="8">
    <location>
        <begin position="996"/>
        <end position="1024"/>
    </location>
</feature>
<name>A0A8J5Z9N1_9ROSI</name>
<evidence type="ECO:0000313" key="12">
    <source>
        <dbReference type="EMBL" id="KAG8497535.1"/>
    </source>
</evidence>
<dbReference type="Gene3D" id="3.30.160.60">
    <property type="entry name" value="Classic Zinc Finger"/>
    <property type="match status" value="2"/>
</dbReference>
<evidence type="ECO:0000256" key="4">
    <source>
        <dbReference type="ARBA" id="ARBA00022679"/>
    </source>
</evidence>
<dbReference type="PROSITE" id="PS50280">
    <property type="entry name" value="SET"/>
    <property type="match status" value="2"/>
</dbReference>
<dbReference type="GO" id="GO:0042054">
    <property type="term" value="F:histone methyltransferase activity"/>
    <property type="evidence" value="ECO:0007669"/>
    <property type="project" value="InterPro"/>
</dbReference>
<proteinExistence type="predicted"/>
<dbReference type="EMBL" id="JAHUZN010000004">
    <property type="protein sequence ID" value="KAG8497535.1"/>
    <property type="molecule type" value="Genomic_DNA"/>
</dbReference>
<reference evidence="12 13" key="1">
    <citation type="journal article" date="2021" name="bioRxiv">
        <title>The Gossypium anomalum genome as a resource for cotton improvement and evolutionary analysis of hybrid incompatibility.</title>
        <authorList>
            <person name="Grover C.E."/>
            <person name="Yuan D."/>
            <person name="Arick M.A."/>
            <person name="Miller E.R."/>
            <person name="Hu G."/>
            <person name="Peterson D.G."/>
            <person name="Wendel J.F."/>
            <person name="Udall J.A."/>
        </authorList>
    </citation>
    <scope>NUCLEOTIDE SEQUENCE [LARGE SCALE GENOMIC DNA]</scope>
    <source>
        <strain evidence="12">JFW-Udall</strain>
        <tissue evidence="12">Leaf</tissue>
    </source>
</reference>
<dbReference type="InterPro" id="IPR007728">
    <property type="entry name" value="Pre-SET_dom"/>
</dbReference>
<dbReference type="SUPFAM" id="SSF82199">
    <property type="entry name" value="SET domain"/>
    <property type="match status" value="2"/>
</dbReference>
<evidence type="ECO:0000256" key="6">
    <source>
        <dbReference type="PROSITE-ProRule" id="PRU00042"/>
    </source>
</evidence>
<dbReference type="Gene3D" id="2.170.270.10">
    <property type="entry name" value="SET domain"/>
    <property type="match status" value="2"/>
</dbReference>
<comment type="caution">
    <text evidence="12">The sequence shown here is derived from an EMBL/GenBank/DDBJ whole genome shotgun (WGS) entry which is preliminary data.</text>
</comment>
<dbReference type="InterPro" id="IPR046341">
    <property type="entry name" value="SET_dom_sf"/>
</dbReference>
<dbReference type="GO" id="GO:0005634">
    <property type="term" value="C:nucleus"/>
    <property type="evidence" value="ECO:0007669"/>
    <property type="project" value="InterPro"/>
</dbReference>
<gene>
    <name evidence="12" type="ORF">CXB51_008801</name>
</gene>
<keyword evidence="4" id="KW-0808">Transferase</keyword>
<dbReference type="Pfam" id="PF18868">
    <property type="entry name" value="zf-C2H2_3rep"/>
    <property type="match status" value="2"/>
</dbReference>
<evidence type="ECO:0000313" key="13">
    <source>
        <dbReference type="Proteomes" id="UP000701853"/>
    </source>
</evidence>
<dbReference type="InterPro" id="IPR003616">
    <property type="entry name" value="Post-SET_dom"/>
</dbReference>
<protein>
    <recommendedName>
        <fullName evidence="14">Histone-lysine N-methyltransferase SUVR5</fullName>
    </recommendedName>
</protein>
<keyword evidence="6" id="KW-0862">Zinc</keyword>
<dbReference type="SMART" id="SM00317">
    <property type="entry name" value="SET"/>
    <property type="match status" value="2"/>
</dbReference>
<dbReference type="PROSITE" id="PS50157">
    <property type="entry name" value="ZINC_FINGER_C2H2_2"/>
    <property type="match status" value="3"/>
</dbReference>
<keyword evidence="3" id="KW-0489">Methyltransferase</keyword>
<feature type="compositionally biased region" description="Polar residues" evidence="7">
    <location>
        <begin position="426"/>
        <end position="438"/>
    </location>
</feature>
<feature type="compositionally biased region" description="Basic and acidic residues" evidence="7">
    <location>
        <begin position="2104"/>
        <end position="2113"/>
    </location>
</feature>
<evidence type="ECO:0000256" key="7">
    <source>
        <dbReference type="SAM" id="MobiDB-lite"/>
    </source>
</evidence>
<evidence type="ECO:0008006" key="14">
    <source>
        <dbReference type="Google" id="ProtNLM"/>
    </source>
</evidence>
<feature type="domain" description="C2H2-type" evidence="8">
    <location>
        <begin position="2638"/>
        <end position="2666"/>
    </location>
</feature>
<dbReference type="SMART" id="SM00355">
    <property type="entry name" value="ZnF_C2H2"/>
    <property type="match status" value="7"/>
</dbReference>
<feature type="domain" description="SET" evidence="9">
    <location>
        <begin position="3032"/>
        <end position="3164"/>
    </location>
</feature>
<feature type="compositionally biased region" description="Polar residues" evidence="7">
    <location>
        <begin position="391"/>
        <end position="411"/>
    </location>
</feature>
<evidence type="ECO:0000256" key="5">
    <source>
        <dbReference type="ARBA" id="ARBA00022691"/>
    </source>
</evidence>
<evidence type="ECO:0000259" key="8">
    <source>
        <dbReference type="PROSITE" id="PS50157"/>
    </source>
</evidence>
<feature type="domain" description="Pre-SET" evidence="10">
    <location>
        <begin position="1311"/>
        <end position="1387"/>
    </location>
</feature>